<evidence type="ECO:0000256" key="6">
    <source>
        <dbReference type="ARBA" id="ARBA00023316"/>
    </source>
</evidence>
<proteinExistence type="inferred from homology"/>
<dbReference type="GO" id="GO:0004180">
    <property type="term" value="F:carboxypeptidase activity"/>
    <property type="evidence" value="ECO:0007669"/>
    <property type="project" value="UniProtKB-ARBA"/>
</dbReference>
<evidence type="ECO:0000256" key="5">
    <source>
        <dbReference type="ARBA" id="ARBA00022984"/>
    </source>
</evidence>
<gene>
    <name evidence="9" type="ORF">GJV85_05075</name>
</gene>
<feature type="domain" description="L,D-TPase catalytic" evidence="8">
    <location>
        <begin position="52"/>
        <end position="183"/>
    </location>
</feature>
<dbReference type="GO" id="GO:0071555">
    <property type="term" value="P:cell wall organization"/>
    <property type="evidence" value="ECO:0007669"/>
    <property type="project" value="UniProtKB-UniRule"/>
</dbReference>
<evidence type="ECO:0000256" key="1">
    <source>
        <dbReference type="ARBA" id="ARBA00004752"/>
    </source>
</evidence>
<dbReference type="SUPFAM" id="SSF54427">
    <property type="entry name" value="NTF2-like"/>
    <property type="match status" value="1"/>
</dbReference>
<dbReference type="AlphaFoldDB" id="A0A975GE40"/>
<dbReference type="GO" id="GO:0009252">
    <property type="term" value="P:peptidoglycan biosynthetic process"/>
    <property type="evidence" value="ECO:0007669"/>
    <property type="project" value="UniProtKB-KW"/>
</dbReference>
<dbReference type="InterPro" id="IPR005490">
    <property type="entry name" value="LD_TPept_cat_dom"/>
</dbReference>
<evidence type="ECO:0000256" key="4">
    <source>
        <dbReference type="ARBA" id="ARBA00022960"/>
    </source>
</evidence>
<organism evidence="9 10">
    <name type="scientific">Sulfurimonas aquatica</name>
    <dbReference type="NCBI Taxonomy" id="2672570"/>
    <lineage>
        <taxon>Bacteria</taxon>
        <taxon>Pseudomonadati</taxon>
        <taxon>Campylobacterota</taxon>
        <taxon>Epsilonproteobacteria</taxon>
        <taxon>Campylobacterales</taxon>
        <taxon>Sulfurimonadaceae</taxon>
        <taxon>Sulfurimonas</taxon>
    </lineage>
</organism>
<dbReference type="GO" id="GO:0008360">
    <property type="term" value="P:regulation of cell shape"/>
    <property type="evidence" value="ECO:0007669"/>
    <property type="project" value="UniProtKB-UniRule"/>
</dbReference>
<evidence type="ECO:0000259" key="8">
    <source>
        <dbReference type="PROSITE" id="PS52029"/>
    </source>
</evidence>
<name>A0A975GE40_9BACT</name>
<protein>
    <submittedName>
        <fullName evidence="9">L,D-transpeptidase family protein</fullName>
    </submittedName>
</protein>
<keyword evidence="4 7" id="KW-0133">Cell shape</keyword>
<dbReference type="SUPFAM" id="SSF141523">
    <property type="entry name" value="L,D-transpeptidase catalytic domain-like"/>
    <property type="match status" value="1"/>
</dbReference>
<feature type="active site" description="Nucleophile" evidence="7">
    <location>
        <position position="159"/>
    </location>
</feature>
<reference evidence="9" key="1">
    <citation type="submission" date="2019-11" db="EMBL/GenBank/DDBJ databases">
        <authorList>
            <person name="Kojima H."/>
        </authorList>
    </citation>
    <scope>NUCLEOTIDE SEQUENCE</scope>
    <source>
        <strain evidence="9">H1576</strain>
    </source>
</reference>
<evidence type="ECO:0000256" key="3">
    <source>
        <dbReference type="ARBA" id="ARBA00022679"/>
    </source>
</evidence>
<sequence length="307" mass="36286">MEVFSDTLTQYRIHGIENIEKTLDKDLTNKEYWDSQLKNIDTRFGYIESYTNVLACDKSGPTLSLYMQDHKKRYILKKEYGAFTGEVKGDKYKEGDLKTPVGIYNLIKKISKVDSFYGPMAFVTSYPNIYDKYKGKNGSGIWIHGLPTEQERDEYTKGCIAINNQSIECLDRNIDIEKTILIIDEQKISENENKEIFSNLLSQLYEWRYAWLYSDIESYLNFYAPEFIRFDGMDIQRFNTYKTRVFKKRESKSIIFNNINVIPYPNSKNMYKITFYEIYKSNSFEFTGDKVLIVKLENNKMKIITEK</sequence>
<comment type="similarity">
    <text evidence="2">Belongs to the YkuD family.</text>
</comment>
<dbReference type="PANTHER" id="PTHR36699">
    <property type="entry name" value="LD-TRANSPEPTIDASE"/>
    <property type="match status" value="1"/>
</dbReference>
<dbReference type="InterPro" id="IPR056203">
    <property type="entry name" value="Cds6_C"/>
</dbReference>
<keyword evidence="3" id="KW-0808">Transferase</keyword>
<keyword evidence="6 7" id="KW-0961">Cell wall biogenesis/degradation</keyword>
<keyword evidence="10" id="KW-1185">Reference proteome</keyword>
<dbReference type="Proteomes" id="UP000671852">
    <property type="component" value="Chromosome"/>
</dbReference>
<dbReference type="KEGG" id="saqt:GJV85_05075"/>
<comment type="pathway">
    <text evidence="1 7">Cell wall biogenesis; peptidoglycan biosynthesis.</text>
</comment>
<dbReference type="PROSITE" id="PS52029">
    <property type="entry name" value="LD_TPASE"/>
    <property type="match status" value="1"/>
</dbReference>
<evidence type="ECO:0000313" key="10">
    <source>
        <dbReference type="Proteomes" id="UP000671852"/>
    </source>
</evidence>
<dbReference type="PANTHER" id="PTHR36699:SF1">
    <property type="entry name" value="L,D-TRANSPEPTIDASE YAFK-RELATED"/>
    <property type="match status" value="1"/>
</dbReference>
<reference evidence="9" key="2">
    <citation type="submission" date="2021-04" db="EMBL/GenBank/DDBJ databases">
        <title>Isolation and characterization of a novel species of the genus Sulfurimonas.</title>
        <authorList>
            <person name="Fukui M."/>
        </authorList>
    </citation>
    <scope>NUCLEOTIDE SEQUENCE</scope>
    <source>
        <strain evidence="9">H1576</strain>
    </source>
</reference>
<dbReference type="EMBL" id="CP046072">
    <property type="protein sequence ID" value="QSZ43073.1"/>
    <property type="molecule type" value="Genomic_DNA"/>
</dbReference>
<evidence type="ECO:0000256" key="2">
    <source>
        <dbReference type="ARBA" id="ARBA00005992"/>
    </source>
</evidence>
<dbReference type="CDD" id="cd16913">
    <property type="entry name" value="YkuD_like"/>
    <property type="match status" value="1"/>
</dbReference>
<dbReference type="Pfam" id="PF03734">
    <property type="entry name" value="YkuD"/>
    <property type="match status" value="1"/>
</dbReference>
<evidence type="ECO:0000313" key="9">
    <source>
        <dbReference type="EMBL" id="QSZ43073.1"/>
    </source>
</evidence>
<dbReference type="Gene3D" id="2.40.440.10">
    <property type="entry name" value="L,D-transpeptidase catalytic domain-like"/>
    <property type="match status" value="1"/>
</dbReference>
<dbReference type="Pfam" id="PF24125">
    <property type="entry name" value="Cds6_C"/>
    <property type="match status" value="1"/>
</dbReference>
<dbReference type="InterPro" id="IPR038063">
    <property type="entry name" value="Transpep_catalytic_dom"/>
</dbReference>
<evidence type="ECO:0000256" key="7">
    <source>
        <dbReference type="PROSITE-ProRule" id="PRU01373"/>
    </source>
</evidence>
<feature type="active site" description="Proton donor/acceptor" evidence="7">
    <location>
        <position position="144"/>
    </location>
</feature>
<dbReference type="GO" id="GO:0016740">
    <property type="term" value="F:transferase activity"/>
    <property type="evidence" value="ECO:0007669"/>
    <property type="project" value="UniProtKB-KW"/>
</dbReference>
<dbReference type="InterPro" id="IPR032710">
    <property type="entry name" value="NTF2-like_dom_sf"/>
</dbReference>
<accession>A0A975GE40</accession>
<keyword evidence="5 7" id="KW-0573">Peptidoglycan synthesis</keyword>